<evidence type="ECO:0000313" key="16">
    <source>
        <dbReference type="Proteomes" id="UP001497497"/>
    </source>
</evidence>
<evidence type="ECO:0000256" key="5">
    <source>
        <dbReference type="ARBA" id="ARBA00022741"/>
    </source>
</evidence>
<dbReference type="PRINTS" id="PR00475">
    <property type="entry name" value="HEXOKINASE"/>
</dbReference>
<evidence type="ECO:0000259" key="14">
    <source>
        <dbReference type="Pfam" id="PF03727"/>
    </source>
</evidence>
<evidence type="ECO:0000256" key="10">
    <source>
        <dbReference type="ARBA" id="ARBA00047905"/>
    </source>
</evidence>
<comment type="pathway">
    <text evidence="1">Carbohydrate degradation; glycolysis; D-glyceraldehyde 3-phosphate and glycerone phosphate from D-glucose: step 1/4.</text>
</comment>
<proteinExistence type="inferred from homology"/>
<evidence type="ECO:0000256" key="11">
    <source>
        <dbReference type="ARBA" id="ARBA00048160"/>
    </source>
</evidence>
<keyword evidence="6 12" id="KW-0418">Kinase</keyword>
<dbReference type="GO" id="GO:0005739">
    <property type="term" value="C:mitochondrion"/>
    <property type="evidence" value="ECO:0007669"/>
    <property type="project" value="TreeGrafter"/>
</dbReference>
<keyword evidence="4 12" id="KW-0808">Transferase</keyword>
<dbReference type="PANTHER" id="PTHR19443">
    <property type="entry name" value="HEXOKINASE"/>
    <property type="match status" value="1"/>
</dbReference>
<comment type="catalytic activity">
    <reaction evidence="11">
        <text>D-glucose + ATP = D-glucose 6-phosphate + ADP + H(+)</text>
        <dbReference type="Rhea" id="RHEA:17825"/>
        <dbReference type="ChEBI" id="CHEBI:4167"/>
        <dbReference type="ChEBI" id="CHEBI:15378"/>
        <dbReference type="ChEBI" id="CHEBI:30616"/>
        <dbReference type="ChEBI" id="CHEBI:61548"/>
        <dbReference type="ChEBI" id="CHEBI:456216"/>
        <dbReference type="EC" id="2.7.1.1"/>
    </reaction>
    <physiologicalReaction direction="left-to-right" evidence="11">
        <dbReference type="Rhea" id="RHEA:17826"/>
    </physiologicalReaction>
</comment>
<protein>
    <recommendedName>
        <fullName evidence="12">Phosphotransferase</fullName>
        <ecNumber evidence="12">2.7.1.-</ecNumber>
    </recommendedName>
</protein>
<dbReference type="GO" id="GO:0006006">
    <property type="term" value="P:glucose metabolic process"/>
    <property type="evidence" value="ECO:0007669"/>
    <property type="project" value="TreeGrafter"/>
</dbReference>
<keyword evidence="7 12" id="KW-0067">ATP-binding</keyword>
<evidence type="ECO:0000256" key="1">
    <source>
        <dbReference type="ARBA" id="ARBA00004888"/>
    </source>
</evidence>
<dbReference type="FunFam" id="3.40.367.20:FF:000005">
    <property type="entry name" value="Phosphotransferase"/>
    <property type="match status" value="1"/>
</dbReference>
<dbReference type="Pfam" id="PF00349">
    <property type="entry name" value="Hexokinase_1"/>
    <property type="match status" value="1"/>
</dbReference>
<dbReference type="GO" id="GO:0008865">
    <property type="term" value="F:fructokinase activity"/>
    <property type="evidence" value="ECO:0007669"/>
    <property type="project" value="TreeGrafter"/>
</dbReference>
<dbReference type="InterPro" id="IPR019807">
    <property type="entry name" value="Hexokinase_BS"/>
</dbReference>
<dbReference type="GO" id="GO:0004340">
    <property type="term" value="F:glucokinase activity"/>
    <property type="evidence" value="ECO:0007669"/>
    <property type="project" value="TreeGrafter"/>
</dbReference>
<evidence type="ECO:0000256" key="12">
    <source>
        <dbReference type="RuleBase" id="RU362007"/>
    </source>
</evidence>
<evidence type="ECO:0000256" key="8">
    <source>
        <dbReference type="ARBA" id="ARBA00023152"/>
    </source>
</evidence>
<organism evidence="15 16">
    <name type="scientific">Lymnaea stagnalis</name>
    <name type="common">Great pond snail</name>
    <name type="synonym">Helix stagnalis</name>
    <dbReference type="NCBI Taxonomy" id="6523"/>
    <lineage>
        <taxon>Eukaryota</taxon>
        <taxon>Metazoa</taxon>
        <taxon>Spiralia</taxon>
        <taxon>Lophotrochozoa</taxon>
        <taxon>Mollusca</taxon>
        <taxon>Gastropoda</taxon>
        <taxon>Heterobranchia</taxon>
        <taxon>Euthyneura</taxon>
        <taxon>Panpulmonata</taxon>
        <taxon>Hygrophila</taxon>
        <taxon>Lymnaeoidea</taxon>
        <taxon>Lymnaeidae</taxon>
        <taxon>Lymnaea</taxon>
    </lineage>
</organism>
<dbReference type="SUPFAM" id="SSF53067">
    <property type="entry name" value="Actin-like ATPase domain"/>
    <property type="match status" value="2"/>
</dbReference>
<evidence type="ECO:0000256" key="7">
    <source>
        <dbReference type="ARBA" id="ARBA00022840"/>
    </source>
</evidence>
<feature type="domain" description="Hexokinase C-terminal" evidence="14">
    <location>
        <begin position="226"/>
        <end position="460"/>
    </location>
</feature>
<evidence type="ECO:0000256" key="3">
    <source>
        <dbReference type="ARBA" id="ARBA00009225"/>
    </source>
</evidence>
<evidence type="ECO:0000256" key="6">
    <source>
        <dbReference type="ARBA" id="ARBA00022777"/>
    </source>
</evidence>
<name>A0AAV2I112_LYMST</name>
<dbReference type="GO" id="GO:0005536">
    <property type="term" value="F:D-glucose binding"/>
    <property type="evidence" value="ECO:0007669"/>
    <property type="project" value="InterPro"/>
</dbReference>
<dbReference type="PANTHER" id="PTHR19443:SF54">
    <property type="entry name" value="PHOSPHOTRANSFERASE"/>
    <property type="match status" value="1"/>
</dbReference>
<comment type="catalytic activity">
    <reaction evidence="9">
        <text>a D-hexose + ATP = a D-hexose 6-phosphate + ADP + H(+)</text>
        <dbReference type="Rhea" id="RHEA:22740"/>
        <dbReference type="ChEBI" id="CHEBI:4194"/>
        <dbReference type="ChEBI" id="CHEBI:15378"/>
        <dbReference type="ChEBI" id="CHEBI:30616"/>
        <dbReference type="ChEBI" id="CHEBI:229467"/>
        <dbReference type="ChEBI" id="CHEBI:456216"/>
        <dbReference type="EC" id="2.7.1.1"/>
    </reaction>
    <physiologicalReaction direction="left-to-right" evidence="9">
        <dbReference type="Rhea" id="RHEA:22741"/>
    </physiologicalReaction>
</comment>
<dbReference type="GO" id="GO:0005829">
    <property type="term" value="C:cytosol"/>
    <property type="evidence" value="ECO:0007669"/>
    <property type="project" value="TreeGrafter"/>
</dbReference>
<dbReference type="GO" id="GO:0005524">
    <property type="term" value="F:ATP binding"/>
    <property type="evidence" value="ECO:0007669"/>
    <property type="project" value="UniProtKB-UniRule"/>
</dbReference>
<evidence type="ECO:0000256" key="2">
    <source>
        <dbReference type="ARBA" id="ARBA00005028"/>
    </source>
</evidence>
<dbReference type="AlphaFoldDB" id="A0AAV2I112"/>
<comment type="similarity">
    <text evidence="3 12">Belongs to the hexokinase family.</text>
</comment>
<sequence length="473" mass="52860">MASFIKRYRPDSISEEKWEKINAVLEPLTLTDEILEKHMAVFREQMHLANSPDENIRKKSNLLMMNTFLRMLLDGTEEGEYLGLDLGGTNFRVILVRFKNGVAETSCNYYNLKEETLSGPAAGVFDFIAESIEDFLHTEKLDKSEQKIPLGFTFSFPSTQLALNKSLLLTWTKTFTCPDGVGEDPVAMLEAAIERKAKNLPVNVVAVMSDTVSTLMAGNYYDKNCRIGMILGTGCNAAFVENISDIDKWTGDFEDPKHVIVNVELGSTGDNGCMDFYRSEFEREVDKYSNHPGSFTFEKSFSGMYLGELVRLVLVRLIKDGLLFNGEAGTLVDARWKFTTEFVTNIEKEDGPENKNIDTVLSTFGISHSFTTQEDRAIVKEVCDFISRRGAHIIAAAVAVIVNYIKLPEVTIGIDGSLYERHPKFHDNMMDIFTKFCPQTKVKLILVKEGSGEGAAFAAVSALRQLAKGLRCS</sequence>
<feature type="domain" description="Hexokinase N-terminal" evidence="13">
    <location>
        <begin position="21"/>
        <end position="220"/>
    </location>
</feature>
<dbReference type="InterPro" id="IPR022672">
    <property type="entry name" value="Hexokinase_N"/>
</dbReference>
<dbReference type="Proteomes" id="UP001497497">
    <property type="component" value="Unassembled WGS sequence"/>
</dbReference>
<gene>
    <name evidence="15" type="ORF">GSLYS_00013433001</name>
</gene>
<keyword evidence="8 12" id="KW-0324">Glycolysis</keyword>
<dbReference type="FunFam" id="3.30.420.40:FF:000805">
    <property type="entry name" value="Hexokinase-2"/>
    <property type="match status" value="1"/>
</dbReference>
<comment type="caution">
    <text evidence="15">The sequence shown here is derived from an EMBL/GenBank/DDBJ whole genome shotgun (WGS) entry which is preliminary data.</text>
</comment>
<dbReference type="Gene3D" id="3.40.367.20">
    <property type="match status" value="1"/>
</dbReference>
<dbReference type="Gene3D" id="3.30.420.40">
    <property type="match status" value="1"/>
</dbReference>
<evidence type="ECO:0000256" key="4">
    <source>
        <dbReference type="ARBA" id="ARBA00022679"/>
    </source>
</evidence>
<dbReference type="GO" id="GO:0001678">
    <property type="term" value="P:intracellular glucose homeostasis"/>
    <property type="evidence" value="ECO:0007669"/>
    <property type="project" value="InterPro"/>
</dbReference>
<dbReference type="InterPro" id="IPR001312">
    <property type="entry name" value="Hexokinase"/>
</dbReference>
<keyword evidence="5 12" id="KW-0547">Nucleotide-binding</keyword>
<dbReference type="PROSITE" id="PS00378">
    <property type="entry name" value="HEXOKINASE_1"/>
    <property type="match status" value="1"/>
</dbReference>
<dbReference type="EC" id="2.7.1.-" evidence="12"/>
<reference evidence="15 16" key="1">
    <citation type="submission" date="2024-04" db="EMBL/GenBank/DDBJ databases">
        <authorList>
            <consortium name="Genoscope - CEA"/>
            <person name="William W."/>
        </authorList>
    </citation>
    <scope>NUCLEOTIDE SEQUENCE [LARGE SCALE GENOMIC DNA]</scope>
</reference>
<comment type="catalytic activity">
    <reaction evidence="10">
        <text>D-fructose + ATP = D-fructose 6-phosphate + ADP + H(+)</text>
        <dbReference type="Rhea" id="RHEA:16125"/>
        <dbReference type="ChEBI" id="CHEBI:15378"/>
        <dbReference type="ChEBI" id="CHEBI:30616"/>
        <dbReference type="ChEBI" id="CHEBI:37721"/>
        <dbReference type="ChEBI" id="CHEBI:61527"/>
        <dbReference type="ChEBI" id="CHEBI:456216"/>
        <dbReference type="EC" id="2.7.1.1"/>
    </reaction>
    <physiologicalReaction direction="left-to-right" evidence="10">
        <dbReference type="Rhea" id="RHEA:16126"/>
    </physiologicalReaction>
</comment>
<dbReference type="InterPro" id="IPR022673">
    <property type="entry name" value="Hexokinase_C"/>
</dbReference>
<evidence type="ECO:0000313" key="15">
    <source>
        <dbReference type="EMBL" id="CAL1539700.1"/>
    </source>
</evidence>
<evidence type="ECO:0000256" key="9">
    <source>
        <dbReference type="ARBA" id="ARBA00044613"/>
    </source>
</evidence>
<dbReference type="EMBL" id="CAXITT010000351">
    <property type="protein sequence ID" value="CAL1539700.1"/>
    <property type="molecule type" value="Genomic_DNA"/>
</dbReference>
<dbReference type="InterPro" id="IPR043129">
    <property type="entry name" value="ATPase_NBD"/>
</dbReference>
<dbReference type="Pfam" id="PF03727">
    <property type="entry name" value="Hexokinase_2"/>
    <property type="match status" value="1"/>
</dbReference>
<evidence type="ECO:0000259" key="13">
    <source>
        <dbReference type="Pfam" id="PF00349"/>
    </source>
</evidence>
<dbReference type="PROSITE" id="PS51748">
    <property type="entry name" value="HEXOKINASE_2"/>
    <property type="match status" value="1"/>
</dbReference>
<dbReference type="GO" id="GO:0006096">
    <property type="term" value="P:glycolytic process"/>
    <property type="evidence" value="ECO:0007669"/>
    <property type="project" value="UniProtKB-KW"/>
</dbReference>
<comment type="pathway">
    <text evidence="2">Carbohydrate metabolism; hexose metabolism.</text>
</comment>
<keyword evidence="16" id="KW-1185">Reference proteome</keyword>
<accession>A0AAV2I112</accession>